<sequence>MSELVVVGFKDAEEADRVLFKLAKLKKEHLIDLEDAVVVIRDEAGRVHLKQSINPAIEGATTSFAFLSGSLWGALVGLLFLHPFAGFVLGGAMGVGAEALTGSLADYGINDDFIKSLGETIPINSSALFILVRKAQPERVLAELSGVKGKVLRTSLSPEQEKKLQEALADSTPHHGIAET</sequence>
<protein>
    <submittedName>
        <fullName evidence="1">Uncharacterized membrane protein</fullName>
    </submittedName>
</protein>
<evidence type="ECO:0000313" key="2">
    <source>
        <dbReference type="Proteomes" id="UP000198620"/>
    </source>
</evidence>
<dbReference type="Pfam" id="PF06897">
    <property type="entry name" value="DUF1269"/>
    <property type="match status" value="1"/>
</dbReference>
<dbReference type="InterPro" id="IPR009200">
    <property type="entry name" value="DUF1269_membrane"/>
</dbReference>
<name>A0A1H7G3I5_9PROT</name>
<organism evidence="1 2">
    <name type="scientific">Nitrosovibrio tenuis</name>
    <dbReference type="NCBI Taxonomy" id="1233"/>
    <lineage>
        <taxon>Bacteria</taxon>
        <taxon>Pseudomonadati</taxon>
        <taxon>Pseudomonadota</taxon>
        <taxon>Betaproteobacteria</taxon>
        <taxon>Nitrosomonadales</taxon>
        <taxon>Nitrosomonadaceae</taxon>
        <taxon>Nitrosovibrio</taxon>
    </lineage>
</organism>
<evidence type="ECO:0000313" key="1">
    <source>
        <dbReference type="EMBL" id="SEK32671.1"/>
    </source>
</evidence>
<dbReference type="Proteomes" id="UP000198620">
    <property type="component" value="Unassembled WGS sequence"/>
</dbReference>
<dbReference type="AlphaFoldDB" id="A0A1H7G3I5"/>
<accession>A0A1H7G3I5</accession>
<dbReference type="RefSeq" id="WP_090825937.1">
    <property type="nucleotide sequence ID" value="NZ_FOBH01000001.1"/>
</dbReference>
<gene>
    <name evidence="1" type="ORF">SAMN05216387_101163</name>
</gene>
<keyword evidence="2" id="KW-1185">Reference proteome</keyword>
<proteinExistence type="predicted"/>
<dbReference type="OrthoDB" id="275223at2"/>
<dbReference type="EMBL" id="FOBH01000001">
    <property type="protein sequence ID" value="SEK32671.1"/>
    <property type="molecule type" value="Genomic_DNA"/>
</dbReference>
<reference evidence="1 2" key="1">
    <citation type="submission" date="2016-10" db="EMBL/GenBank/DDBJ databases">
        <authorList>
            <person name="de Groot N.N."/>
        </authorList>
    </citation>
    <scope>NUCLEOTIDE SEQUENCE [LARGE SCALE GENOMIC DNA]</scope>
    <source>
        <strain evidence="1 2">Nv1</strain>
    </source>
</reference>